<sequence length="206" mass="22484">MNTLSTLRSCLRAAHSSRTCLPPSARAFSTTTTTPCRREDGAKEKQNEAEKTKGNTSNTSPPFATPPKLESTELPPPPDPSLQQRRRRHVSKEALDGASCVGWDGAAPGGDWNVDYKEYYEKHKPSPLSEIEMVDTRKPITKAMDGRQEEGIGAALVEDTVDAALERAERMFREAAARGDPEAPHSRALARLLALRGSNTSNDLSI</sequence>
<dbReference type="PANTHER" id="PTHR35985">
    <property type="entry name" value="OS07G0675200 PROTEIN"/>
    <property type="match status" value="1"/>
</dbReference>
<dbReference type="EMBL" id="JAGGNH010000003">
    <property type="protein sequence ID" value="KAJ0978456.1"/>
    <property type="molecule type" value="Genomic_DNA"/>
</dbReference>
<dbReference type="OrthoDB" id="779250at2759"/>
<accession>A0A9D5CRF1</accession>
<comment type="caution">
    <text evidence="2">The sequence shown here is derived from an EMBL/GenBank/DDBJ whole genome shotgun (WGS) entry which is preliminary data.</text>
</comment>
<evidence type="ECO:0000313" key="3">
    <source>
        <dbReference type="Proteomes" id="UP001085076"/>
    </source>
</evidence>
<feature type="compositionally biased region" description="Basic and acidic residues" evidence="1">
    <location>
        <begin position="36"/>
        <end position="53"/>
    </location>
</feature>
<organism evidence="2 3">
    <name type="scientific">Dioscorea zingiberensis</name>
    <dbReference type="NCBI Taxonomy" id="325984"/>
    <lineage>
        <taxon>Eukaryota</taxon>
        <taxon>Viridiplantae</taxon>
        <taxon>Streptophyta</taxon>
        <taxon>Embryophyta</taxon>
        <taxon>Tracheophyta</taxon>
        <taxon>Spermatophyta</taxon>
        <taxon>Magnoliopsida</taxon>
        <taxon>Liliopsida</taxon>
        <taxon>Dioscoreales</taxon>
        <taxon>Dioscoreaceae</taxon>
        <taxon>Dioscorea</taxon>
    </lineage>
</organism>
<protein>
    <submittedName>
        <fullName evidence="2">Uncharacterized protein</fullName>
    </submittedName>
</protein>
<evidence type="ECO:0000313" key="2">
    <source>
        <dbReference type="EMBL" id="KAJ0978456.1"/>
    </source>
</evidence>
<dbReference type="AlphaFoldDB" id="A0A9D5CRF1"/>
<reference evidence="2" key="2">
    <citation type="journal article" date="2022" name="Hortic Res">
        <title>The genome of Dioscorea zingiberensis sheds light on the biosynthesis, origin and evolution of the medicinally important diosgenin saponins.</title>
        <authorList>
            <person name="Li Y."/>
            <person name="Tan C."/>
            <person name="Li Z."/>
            <person name="Guo J."/>
            <person name="Li S."/>
            <person name="Chen X."/>
            <person name="Wang C."/>
            <person name="Dai X."/>
            <person name="Yang H."/>
            <person name="Song W."/>
            <person name="Hou L."/>
            <person name="Xu J."/>
            <person name="Tong Z."/>
            <person name="Xu A."/>
            <person name="Yuan X."/>
            <person name="Wang W."/>
            <person name="Yang Q."/>
            <person name="Chen L."/>
            <person name="Sun Z."/>
            <person name="Wang K."/>
            <person name="Pan B."/>
            <person name="Chen J."/>
            <person name="Bao Y."/>
            <person name="Liu F."/>
            <person name="Qi X."/>
            <person name="Gang D.R."/>
            <person name="Wen J."/>
            <person name="Li J."/>
        </authorList>
    </citation>
    <scope>NUCLEOTIDE SEQUENCE</scope>
    <source>
        <strain evidence="2">Dzin_1.0</strain>
    </source>
</reference>
<dbReference type="PANTHER" id="PTHR35985:SF1">
    <property type="entry name" value="OS07G0675200 PROTEIN"/>
    <property type="match status" value="1"/>
</dbReference>
<evidence type="ECO:0000256" key="1">
    <source>
        <dbReference type="SAM" id="MobiDB-lite"/>
    </source>
</evidence>
<keyword evidence="3" id="KW-1185">Reference proteome</keyword>
<name>A0A9D5CRF1_9LILI</name>
<dbReference type="Proteomes" id="UP001085076">
    <property type="component" value="Miscellaneous, Linkage group lg03"/>
</dbReference>
<proteinExistence type="predicted"/>
<reference evidence="2" key="1">
    <citation type="submission" date="2021-03" db="EMBL/GenBank/DDBJ databases">
        <authorList>
            <person name="Li Z."/>
            <person name="Yang C."/>
        </authorList>
    </citation>
    <scope>NUCLEOTIDE SEQUENCE</scope>
    <source>
        <strain evidence="2">Dzin_1.0</strain>
        <tissue evidence="2">Leaf</tissue>
    </source>
</reference>
<feature type="region of interest" description="Disordered" evidence="1">
    <location>
        <begin position="13"/>
        <end position="94"/>
    </location>
</feature>
<gene>
    <name evidence="2" type="ORF">J5N97_013930</name>
</gene>